<dbReference type="EMBL" id="JARKIB010000283">
    <property type="protein sequence ID" value="KAJ7717044.1"/>
    <property type="molecule type" value="Genomic_DNA"/>
</dbReference>
<protein>
    <submittedName>
        <fullName evidence="1">Uncharacterized protein</fullName>
    </submittedName>
</protein>
<sequence length="116" mass="12570">MLGVHPALLHGSSTAVTAFFVLSRLRATIIPFPFENGNAASGALIVPELQLLITRLSIPPLYALLTLFLPSASSARTLRRNSIPRSPSVVKNWSLLPTCEHVSHPSRLTKLSKATF</sequence>
<gene>
    <name evidence="1" type="ORF">B0H16DRAFT_1612448</name>
</gene>
<comment type="caution">
    <text evidence="1">The sequence shown here is derived from an EMBL/GenBank/DDBJ whole genome shotgun (WGS) entry which is preliminary data.</text>
</comment>
<organism evidence="1 2">
    <name type="scientific">Mycena metata</name>
    <dbReference type="NCBI Taxonomy" id="1033252"/>
    <lineage>
        <taxon>Eukaryota</taxon>
        <taxon>Fungi</taxon>
        <taxon>Dikarya</taxon>
        <taxon>Basidiomycota</taxon>
        <taxon>Agaricomycotina</taxon>
        <taxon>Agaricomycetes</taxon>
        <taxon>Agaricomycetidae</taxon>
        <taxon>Agaricales</taxon>
        <taxon>Marasmiineae</taxon>
        <taxon>Mycenaceae</taxon>
        <taxon>Mycena</taxon>
    </lineage>
</organism>
<accession>A0AAD7HD33</accession>
<evidence type="ECO:0000313" key="1">
    <source>
        <dbReference type="EMBL" id="KAJ7717044.1"/>
    </source>
</evidence>
<dbReference type="AlphaFoldDB" id="A0AAD7HD33"/>
<dbReference type="Proteomes" id="UP001215598">
    <property type="component" value="Unassembled WGS sequence"/>
</dbReference>
<reference evidence="1" key="1">
    <citation type="submission" date="2023-03" db="EMBL/GenBank/DDBJ databases">
        <title>Massive genome expansion in bonnet fungi (Mycena s.s.) driven by repeated elements and novel gene families across ecological guilds.</title>
        <authorList>
            <consortium name="Lawrence Berkeley National Laboratory"/>
            <person name="Harder C.B."/>
            <person name="Miyauchi S."/>
            <person name="Viragh M."/>
            <person name="Kuo A."/>
            <person name="Thoen E."/>
            <person name="Andreopoulos B."/>
            <person name="Lu D."/>
            <person name="Skrede I."/>
            <person name="Drula E."/>
            <person name="Henrissat B."/>
            <person name="Morin E."/>
            <person name="Kohler A."/>
            <person name="Barry K."/>
            <person name="LaButti K."/>
            <person name="Morin E."/>
            <person name="Salamov A."/>
            <person name="Lipzen A."/>
            <person name="Mereny Z."/>
            <person name="Hegedus B."/>
            <person name="Baldrian P."/>
            <person name="Stursova M."/>
            <person name="Weitz H."/>
            <person name="Taylor A."/>
            <person name="Grigoriev I.V."/>
            <person name="Nagy L.G."/>
            <person name="Martin F."/>
            <person name="Kauserud H."/>
        </authorList>
    </citation>
    <scope>NUCLEOTIDE SEQUENCE</scope>
    <source>
        <strain evidence="1">CBHHK182m</strain>
    </source>
</reference>
<keyword evidence="2" id="KW-1185">Reference proteome</keyword>
<evidence type="ECO:0000313" key="2">
    <source>
        <dbReference type="Proteomes" id="UP001215598"/>
    </source>
</evidence>
<name>A0AAD7HD33_9AGAR</name>
<proteinExistence type="predicted"/>